<keyword evidence="9" id="KW-1185">Reference proteome</keyword>
<evidence type="ECO:0000256" key="2">
    <source>
        <dbReference type="ARBA" id="ARBA00007248"/>
    </source>
</evidence>
<proteinExistence type="inferred from homology"/>
<reference evidence="8" key="1">
    <citation type="journal article" date="2022" name="Cell">
        <title>Design, construction, and in vivo augmentation of a complex gut microbiome.</title>
        <authorList>
            <person name="Cheng A.G."/>
            <person name="Ho P.Y."/>
            <person name="Aranda-Diaz A."/>
            <person name="Jain S."/>
            <person name="Yu F.B."/>
            <person name="Meng X."/>
            <person name="Wang M."/>
            <person name="Iakiviak M."/>
            <person name="Nagashima K."/>
            <person name="Zhao A."/>
            <person name="Murugkar P."/>
            <person name="Patil A."/>
            <person name="Atabakhsh K."/>
            <person name="Weakley A."/>
            <person name="Yan J."/>
            <person name="Brumbaugh A.R."/>
            <person name="Higginbottom S."/>
            <person name="Dimas A."/>
            <person name="Shiver A.L."/>
            <person name="Deutschbauer A."/>
            <person name="Neff N."/>
            <person name="Sonnenburg J.L."/>
            <person name="Huang K.C."/>
            <person name="Fischbach M.A."/>
        </authorList>
    </citation>
    <scope>NUCLEOTIDE SEQUENCE</scope>
    <source>
        <strain evidence="8">JC50</strain>
    </source>
</reference>
<evidence type="ECO:0000256" key="1">
    <source>
        <dbReference type="ARBA" id="ARBA00004442"/>
    </source>
</evidence>
<evidence type="ECO:0000313" key="9">
    <source>
        <dbReference type="Proteomes" id="UP001058267"/>
    </source>
</evidence>
<comment type="subcellular location">
    <subcellularLocation>
        <location evidence="1">Cell outer membrane</location>
    </subcellularLocation>
</comment>
<evidence type="ECO:0000313" key="8">
    <source>
        <dbReference type="EMBL" id="UWN64486.1"/>
    </source>
</evidence>
<organism evidence="8 9">
    <name type="scientific">Alistipes senegalensis JC50</name>
    <dbReference type="NCBI Taxonomy" id="1033732"/>
    <lineage>
        <taxon>Bacteria</taxon>
        <taxon>Pseudomonadati</taxon>
        <taxon>Bacteroidota</taxon>
        <taxon>Bacteroidia</taxon>
        <taxon>Bacteroidales</taxon>
        <taxon>Rikenellaceae</taxon>
        <taxon>Alistipes</taxon>
    </lineage>
</organism>
<dbReference type="Pfam" id="PF08842">
    <property type="entry name" value="Mfa2"/>
    <property type="match status" value="1"/>
</dbReference>
<keyword evidence="4" id="KW-0472">Membrane</keyword>
<sequence length="304" mass="34026">MRRALLLFGGASFLCGCVRDNRDDCLFPLRLQFSYTYNREGRDLFSAEVEQVRLYLFDSRSGELKASAVARSKDLGPDNTFTWNVAPGSYHAVAWGCSEGERYRVLSSERFPQSRLSIQTLSDGSSVEQKPEHLWYEIGRGLTVTGELQAPHPMDLHKLSNDVRVEVSGLRDEQFPRLSCTISASNGTYDFEGRTRDENPVVWLPESSRESDRSIHKFTVLRLAEGDDSRLHVEVLPDDSGRGLSGVIFDGSLSELLSANPAVDLDLDDEFVIRLESQLQPDGNFSVSIFVNDWHVIDMNGGLG</sequence>
<keyword evidence="6" id="KW-0998">Cell outer membrane</keyword>
<keyword evidence="7" id="KW-0449">Lipoprotein</keyword>
<dbReference type="Proteomes" id="UP001058267">
    <property type="component" value="Chromosome"/>
</dbReference>
<dbReference type="EMBL" id="CP102252">
    <property type="protein sequence ID" value="UWN64486.1"/>
    <property type="molecule type" value="Genomic_DNA"/>
</dbReference>
<evidence type="ECO:0000256" key="4">
    <source>
        <dbReference type="ARBA" id="ARBA00023136"/>
    </source>
</evidence>
<keyword evidence="3" id="KW-0732">Signal</keyword>
<keyword evidence="5" id="KW-0564">Palmitate</keyword>
<protein>
    <submittedName>
        <fullName evidence="8">FimB/Mfa2 family fimbrial subunit</fullName>
    </submittedName>
</protein>
<evidence type="ECO:0000256" key="3">
    <source>
        <dbReference type="ARBA" id="ARBA00022729"/>
    </source>
</evidence>
<accession>A0ABY5V4L4</accession>
<comment type="similarity">
    <text evidence="2">Belongs to the bacteroidetes fimbrillin superfamily. FimB/Mfa2 family.</text>
</comment>
<evidence type="ECO:0000256" key="5">
    <source>
        <dbReference type="ARBA" id="ARBA00023139"/>
    </source>
</evidence>
<gene>
    <name evidence="8" type="ORF">NQ519_12095</name>
</gene>
<dbReference type="RefSeq" id="WP_019150896.1">
    <property type="nucleotide sequence ID" value="NZ_CP102252.1"/>
</dbReference>
<dbReference type="PROSITE" id="PS51257">
    <property type="entry name" value="PROKAR_LIPOPROTEIN"/>
    <property type="match status" value="1"/>
</dbReference>
<name>A0ABY5V4L4_9BACT</name>
<dbReference type="Gene3D" id="2.60.40.2090">
    <property type="match status" value="1"/>
</dbReference>
<dbReference type="InterPro" id="IPR014941">
    <property type="entry name" value="FimB/Mfa2/Mfa3"/>
</dbReference>
<dbReference type="Gene3D" id="2.60.40.2100">
    <property type="match status" value="1"/>
</dbReference>
<evidence type="ECO:0000256" key="6">
    <source>
        <dbReference type="ARBA" id="ARBA00023237"/>
    </source>
</evidence>
<evidence type="ECO:0000256" key="7">
    <source>
        <dbReference type="ARBA" id="ARBA00023288"/>
    </source>
</evidence>